<reference evidence="2 3" key="1">
    <citation type="journal article" date="2017" name="Curr. Biol.">
        <title>The Evolution of Venom by Co-option of Single-Copy Genes.</title>
        <authorList>
            <person name="Martinson E.O."/>
            <person name="Mrinalini"/>
            <person name="Kelkar Y.D."/>
            <person name="Chang C.H."/>
            <person name="Werren J.H."/>
        </authorList>
    </citation>
    <scope>NUCLEOTIDE SEQUENCE [LARGE SCALE GENOMIC DNA]</scope>
    <source>
        <strain evidence="2 3">Alberta</strain>
        <tissue evidence="2">Whole body</tissue>
    </source>
</reference>
<comment type="caution">
    <text evidence="2">The sequence shown here is derived from an EMBL/GenBank/DDBJ whole genome shotgun (WGS) entry which is preliminary data.</text>
</comment>
<feature type="non-terminal residue" evidence="2">
    <location>
        <position position="1"/>
    </location>
</feature>
<evidence type="ECO:0000256" key="1">
    <source>
        <dbReference type="SAM" id="Phobius"/>
    </source>
</evidence>
<organism evidence="2 3">
    <name type="scientific">Trichomalopsis sarcophagae</name>
    <dbReference type="NCBI Taxonomy" id="543379"/>
    <lineage>
        <taxon>Eukaryota</taxon>
        <taxon>Metazoa</taxon>
        <taxon>Ecdysozoa</taxon>
        <taxon>Arthropoda</taxon>
        <taxon>Hexapoda</taxon>
        <taxon>Insecta</taxon>
        <taxon>Pterygota</taxon>
        <taxon>Neoptera</taxon>
        <taxon>Endopterygota</taxon>
        <taxon>Hymenoptera</taxon>
        <taxon>Apocrita</taxon>
        <taxon>Proctotrupomorpha</taxon>
        <taxon>Chalcidoidea</taxon>
        <taxon>Pteromalidae</taxon>
        <taxon>Pteromalinae</taxon>
        <taxon>Trichomalopsis</taxon>
    </lineage>
</organism>
<keyword evidence="3" id="KW-1185">Reference proteome</keyword>
<evidence type="ECO:0008006" key="4">
    <source>
        <dbReference type="Google" id="ProtNLM"/>
    </source>
</evidence>
<accession>A0A232FGJ3</accession>
<dbReference type="AlphaFoldDB" id="A0A232FGJ3"/>
<dbReference type="EMBL" id="NNAY01000273">
    <property type="protein sequence ID" value="OXU29578.1"/>
    <property type="molecule type" value="Genomic_DNA"/>
</dbReference>
<keyword evidence="1" id="KW-0812">Transmembrane</keyword>
<evidence type="ECO:0000313" key="2">
    <source>
        <dbReference type="EMBL" id="OXU29578.1"/>
    </source>
</evidence>
<protein>
    <recommendedName>
        <fullName evidence="4">Allatostatin C</fullName>
    </recommendedName>
</protein>
<keyword evidence="1" id="KW-0472">Membrane</keyword>
<name>A0A232FGJ3_9HYME</name>
<keyword evidence="1" id="KW-1133">Transmembrane helix</keyword>
<proteinExistence type="predicted"/>
<feature type="transmembrane region" description="Helical" evidence="1">
    <location>
        <begin position="91"/>
        <end position="110"/>
    </location>
</feature>
<dbReference type="Proteomes" id="UP000215335">
    <property type="component" value="Unassembled WGS sequence"/>
</dbReference>
<gene>
    <name evidence="2" type="ORF">TSAR_015905</name>
</gene>
<evidence type="ECO:0000313" key="3">
    <source>
        <dbReference type="Proteomes" id="UP000215335"/>
    </source>
</evidence>
<sequence>WDIKWSRACKLSHTGVETPTWQYYTPAVAYAYKLDIPISLSLSGFCSLPFAVVIPTIADYPPLTRATYQIANFQPPITHTHSHRISKMMSLRIAVCTAVALVVLVDWSTALPAGDKEALMNGLNMMGDEEGAAVERDLLNYLVGRRFVKRLRNQADVEDLQRKRNYWRQCAFNAVSCFGK</sequence>
<dbReference type="OrthoDB" id="6410451at2759"/>